<evidence type="ECO:0000313" key="4">
    <source>
        <dbReference type="EMBL" id="MEQ2440298.1"/>
    </source>
</evidence>
<evidence type="ECO:0000313" key="5">
    <source>
        <dbReference type="Proteomes" id="UP001489509"/>
    </source>
</evidence>
<dbReference type="SUPFAM" id="SSF46565">
    <property type="entry name" value="Chaperone J-domain"/>
    <property type="match status" value="1"/>
</dbReference>
<dbReference type="InterPro" id="IPR001623">
    <property type="entry name" value="DnaJ_domain"/>
</dbReference>
<dbReference type="SUPFAM" id="SSF48452">
    <property type="entry name" value="TPR-like"/>
    <property type="match status" value="1"/>
</dbReference>
<dbReference type="Gene3D" id="1.25.40.10">
    <property type="entry name" value="Tetratricopeptide repeat domain"/>
    <property type="match status" value="1"/>
</dbReference>
<dbReference type="SMART" id="SM00271">
    <property type="entry name" value="DnaJ"/>
    <property type="match status" value="1"/>
</dbReference>
<dbReference type="PROSITE" id="PS50005">
    <property type="entry name" value="TPR"/>
    <property type="match status" value="1"/>
</dbReference>
<sequence>MTDPYKVLGVSPNASDEEVKTAYRELAKKYHPDRYGNNPLSDLAQEKMQEINAAYDQIMKLRRGGASGSSGGSSYGGSSYGGSSQFRDIRNMINANRIEDADQLLDGVPGPSRDAEWYFLKGSVLYKRGWLEEAYTHFATANRMDPNNAEYRAALNQLQWQRNAGGYRANPYGNRGGAPAQTGCSACDMCSSLICADCCCECMGGDLISCC</sequence>
<organism evidence="4 5">
    <name type="scientific">Solibaculum intestinale</name>
    <dbReference type="NCBI Taxonomy" id="3133165"/>
    <lineage>
        <taxon>Bacteria</taxon>
        <taxon>Bacillati</taxon>
        <taxon>Bacillota</taxon>
        <taxon>Clostridia</taxon>
        <taxon>Eubacteriales</taxon>
        <taxon>Oscillospiraceae</taxon>
        <taxon>Solibaculum</taxon>
    </lineage>
</organism>
<dbReference type="Pfam" id="PF00226">
    <property type="entry name" value="DnaJ"/>
    <property type="match status" value="1"/>
</dbReference>
<comment type="caution">
    <text evidence="4">The sequence shown here is derived from an EMBL/GenBank/DDBJ whole genome shotgun (WGS) entry which is preliminary data.</text>
</comment>
<reference evidence="4 5" key="1">
    <citation type="submission" date="2024-03" db="EMBL/GenBank/DDBJ databases">
        <title>Human intestinal bacterial collection.</title>
        <authorList>
            <person name="Pauvert C."/>
            <person name="Hitch T.C.A."/>
            <person name="Clavel T."/>
        </authorList>
    </citation>
    <scope>NUCLEOTIDE SEQUENCE [LARGE SCALE GENOMIC DNA]</scope>
    <source>
        <strain evidence="4 5">CLA-JM-H44</strain>
    </source>
</reference>
<dbReference type="Proteomes" id="UP001489509">
    <property type="component" value="Unassembled WGS sequence"/>
</dbReference>
<dbReference type="InterPro" id="IPR011990">
    <property type="entry name" value="TPR-like_helical_dom_sf"/>
</dbReference>
<evidence type="ECO:0000259" key="3">
    <source>
        <dbReference type="PROSITE" id="PS50076"/>
    </source>
</evidence>
<evidence type="ECO:0000256" key="2">
    <source>
        <dbReference type="PROSITE-ProRule" id="PRU00339"/>
    </source>
</evidence>
<dbReference type="InterPro" id="IPR019734">
    <property type="entry name" value="TPR_rpt"/>
</dbReference>
<feature type="repeat" description="TPR" evidence="2">
    <location>
        <begin position="115"/>
        <end position="148"/>
    </location>
</feature>
<protein>
    <submittedName>
        <fullName evidence="4">J domain-containing protein</fullName>
    </submittedName>
</protein>
<keyword evidence="5" id="KW-1185">Reference proteome</keyword>
<name>A0ABV1DZ18_9FIRM</name>
<dbReference type="Gene3D" id="1.10.287.110">
    <property type="entry name" value="DnaJ domain"/>
    <property type="match status" value="1"/>
</dbReference>
<feature type="domain" description="J" evidence="3">
    <location>
        <begin position="3"/>
        <end position="76"/>
    </location>
</feature>
<accession>A0ABV1DZ18</accession>
<dbReference type="PRINTS" id="PR00625">
    <property type="entry name" value="JDOMAIN"/>
</dbReference>
<dbReference type="InterPro" id="IPR050817">
    <property type="entry name" value="DjlA_DnaK_co-chaperone"/>
</dbReference>
<dbReference type="CDD" id="cd06257">
    <property type="entry name" value="DnaJ"/>
    <property type="match status" value="1"/>
</dbReference>
<dbReference type="PANTHER" id="PTHR24074">
    <property type="entry name" value="CO-CHAPERONE PROTEIN DJLA"/>
    <property type="match status" value="1"/>
</dbReference>
<evidence type="ECO:0000256" key="1">
    <source>
        <dbReference type="ARBA" id="ARBA00022705"/>
    </source>
</evidence>
<keyword evidence="1" id="KW-0235">DNA replication</keyword>
<dbReference type="InterPro" id="IPR036869">
    <property type="entry name" value="J_dom_sf"/>
</dbReference>
<dbReference type="PROSITE" id="PS50076">
    <property type="entry name" value="DNAJ_2"/>
    <property type="match status" value="1"/>
</dbReference>
<dbReference type="RefSeq" id="WP_349218771.1">
    <property type="nucleotide sequence ID" value="NZ_JBBMFD010000006.1"/>
</dbReference>
<proteinExistence type="predicted"/>
<dbReference type="EMBL" id="JBBMFD010000006">
    <property type="protein sequence ID" value="MEQ2440298.1"/>
    <property type="molecule type" value="Genomic_DNA"/>
</dbReference>
<gene>
    <name evidence="4" type="ORF">WMO26_05590</name>
</gene>
<keyword evidence="2" id="KW-0802">TPR repeat</keyword>